<evidence type="ECO:0000256" key="6">
    <source>
        <dbReference type="RuleBase" id="RU364082"/>
    </source>
</evidence>
<dbReference type="CDD" id="cd05254">
    <property type="entry name" value="dTDP_HR_like_SDR_e"/>
    <property type="match status" value="1"/>
</dbReference>
<evidence type="ECO:0000256" key="4">
    <source>
        <dbReference type="ARBA" id="ARBA00017099"/>
    </source>
</evidence>
<keyword evidence="6" id="KW-0521">NADP</keyword>
<dbReference type="PANTHER" id="PTHR10491:SF4">
    <property type="entry name" value="METHIONINE ADENOSYLTRANSFERASE 2 SUBUNIT BETA"/>
    <property type="match status" value="1"/>
</dbReference>
<sequence length="293" mass="32286">MVRRILITGATGQVGWELKRTLQGVGDVHAPTHTQFDLNDFDNMVRVIHAYQPHLIVNTAAYTAVDRAEQSQEDAYRINGEAPGVLADEAKKIGALLVHYSTDYVFAGTAKIAYREDNAAAPQSVYGHTKLAGEAAIVQSGANYLILRTSWVYGMRGNNFLLKVLRVAREGRELRIVADQIGVPTWCRTLAEMTAQIIVQGFRDGGIDPNFWQVNGGIYHLTSQGQTSWYGFAKAILSRTAFSIQPVINSISTADYISAAKRPAYSVLNTDKLARTFGLRAPHWCAALDLCLR</sequence>
<comment type="caution">
    <text evidence="8">The sequence shown here is derived from an EMBL/GenBank/DDBJ whole genome shotgun (WGS) entry which is preliminary data.</text>
</comment>
<accession>A0ABX5FEJ5</accession>
<dbReference type="PANTHER" id="PTHR10491">
    <property type="entry name" value="DTDP-4-DEHYDRORHAMNOSE REDUCTASE"/>
    <property type="match status" value="1"/>
</dbReference>
<name>A0ABX5FEJ5_9BURK</name>
<protein>
    <recommendedName>
        <fullName evidence="4 6">dTDP-4-dehydrorhamnose reductase</fullName>
        <ecNumber evidence="3 6">1.1.1.133</ecNumber>
    </recommendedName>
</protein>
<comment type="function">
    <text evidence="6">Catalyzes the reduction of dTDP-6-deoxy-L-lyxo-4-hexulose to yield dTDP-L-rhamnose.</text>
</comment>
<evidence type="ECO:0000259" key="7">
    <source>
        <dbReference type="Pfam" id="PF04321"/>
    </source>
</evidence>
<comment type="pathway">
    <text evidence="1 6">Carbohydrate biosynthesis; dTDP-L-rhamnose biosynthesis.</text>
</comment>
<evidence type="ECO:0000313" key="9">
    <source>
        <dbReference type="Proteomes" id="UP000242660"/>
    </source>
</evidence>
<dbReference type="Pfam" id="PF04321">
    <property type="entry name" value="RmlD_sub_bind"/>
    <property type="match status" value="1"/>
</dbReference>
<dbReference type="NCBIfam" id="TIGR01214">
    <property type="entry name" value="rmlD"/>
    <property type="match status" value="1"/>
</dbReference>
<evidence type="ECO:0000256" key="2">
    <source>
        <dbReference type="ARBA" id="ARBA00010944"/>
    </source>
</evidence>
<feature type="domain" description="RmlD-like substrate binding" evidence="7">
    <location>
        <begin position="4"/>
        <end position="292"/>
    </location>
</feature>
<keyword evidence="9" id="KW-1185">Reference proteome</keyword>
<comment type="catalytic activity">
    <reaction evidence="5 6">
        <text>dTDP-beta-L-rhamnose + NADP(+) = dTDP-4-dehydro-beta-L-rhamnose + NADPH + H(+)</text>
        <dbReference type="Rhea" id="RHEA:21796"/>
        <dbReference type="ChEBI" id="CHEBI:15378"/>
        <dbReference type="ChEBI" id="CHEBI:57510"/>
        <dbReference type="ChEBI" id="CHEBI:57783"/>
        <dbReference type="ChEBI" id="CHEBI:58349"/>
        <dbReference type="ChEBI" id="CHEBI:62830"/>
        <dbReference type="EC" id="1.1.1.133"/>
    </reaction>
</comment>
<dbReference type="Proteomes" id="UP000242660">
    <property type="component" value="Unassembled WGS sequence"/>
</dbReference>
<keyword evidence="6" id="KW-0560">Oxidoreductase</keyword>
<dbReference type="SUPFAM" id="SSF51735">
    <property type="entry name" value="NAD(P)-binding Rossmann-fold domains"/>
    <property type="match status" value="1"/>
</dbReference>
<dbReference type="EMBL" id="MUHY01000001">
    <property type="protein sequence ID" value="PSB92133.1"/>
    <property type="molecule type" value="Genomic_DNA"/>
</dbReference>
<comment type="cofactor">
    <cofactor evidence="6">
        <name>Mg(2+)</name>
        <dbReference type="ChEBI" id="CHEBI:18420"/>
    </cofactor>
    <text evidence="6">Binds 1 Mg(2+) ion per monomer.</text>
</comment>
<evidence type="ECO:0000256" key="3">
    <source>
        <dbReference type="ARBA" id="ARBA00012929"/>
    </source>
</evidence>
<dbReference type="InterPro" id="IPR036291">
    <property type="entry name" value="NAD(P)-bd_dom_sf"/>
</dbReference>
<reference evidence="8 9" key="1">
    <citation type="journal article" date="2017" name="Front. Microbiol.">
        <title>Genome of Ca. Pandoraea novymonadis, an Endosymbiotic Bacterium of the Trypanosomatid Novymonas esmeraldas.</title>
        <authorList>
            <person name="Kostygov A.Y."/>
            <person name="Butenko A."/>
            <person name="Nenarokova A."/>
            <person name="Tashyreva D."/>
            <person name="Flegontov P."/>
            <person name="Lukes J."/>
            <person name="Yurchenko V."/>
        </authorList>
    </citation>
    <scope>NUCLEOTIDE SEQUENCE [LARGE SCALE GENOMIC DNA]</scope>
    <source>
        <strain evidence="8 9">E262</strain>
    </source>
</reference>
<dbReference type="InterPro" id="IPR029903">
    <property type="entry name" value="RmlD-like-bd"/>
</dbReference>
<comment type="similarity">
    <text evidence="2 6">Belongs to the dTDP-4-dehydrorhamnose reductase family.</text>
</comment>
<dbReference type="EC" id="1.1.1.133" evidence="3 6"/>
<dbReference type="Gene3D" id="3.90.25.10">
    <property type="entry name" value="UDP-galactose 4-epimerase, domain 1"/>
    <property type="match status" value="1"/>
</dbReference>
<evidence type="ECO:0000256" key="1">
    <source>
        <dbReference type="ARBA" id="ARBA00004781"/>
    </source>
</evidence>
<dbReference type="RefSeq" id="WP_106182302.1">
    <property type="nucleotide sequence ID" value="NZ_MUHY01000001.1"/>
</dbReference>
<dbReference type="InterPro" id="IPR005913">
    <property type="entry name" value="dTDP_dehydrorham_reduct"/>
</dbReference>
<gene>
    <name evidence="8" type="primary">rmlD</name>
    <name evidence="8" type="ORF">BZL35_00362</name>
</gene>
<evidence type="ECO:0000256" key="5">
    <source>
        <dbReference type="ARBA" id="ARBA00048200"/>
    </source>
</evidence>
<organism evidence="8 9">
    <name type="scientific">Candidatus Pandoraea novymonadis</name>
    <dbReference type="NCBI Taxonomy" id="1808959"/>
    <lineage>
        <taxon>Bacteria</taxon>
        <taxon>Pseudomonadati</taxon>
        <taxon>Pseudomonadota</taxon>
        <taxon>Betaproteobacteria</taxon>
        <taxon>Burkholderiales</taxon>
        <taxon>Burkholderiaceae</taxon>
        <taxon>Pandoraea</taxon>
    </lineage>
</organism>
<proteinExistence type="inferred from homology"/>
<dbReference type="Gene3D" id="3.40.50.720">
    <property type="entry name" value="NAD(P)-binding Rossmann-like Domain"/>
    <property type="match status" value="1"/>
</dbReference>
<evidence type="ECO:0000313" key="8">
    <source>
        <dbReference type="EMBL" id="PSB92133.1"/>
    </source>
</evidence>